<evidence type="ECO:0000313" key="1">
    <source>
        <dbReference type="EMBL" id="KAG8009441.1"/>
    </source>
</evidence>
<reference evidence="1" key="1">
    <citation type="submission" date="2020-04" db="EMBL/GenBank/DDBJ databases">
        <title>A chromosome-scale assembly and high-density genetic map of the yellow drum (Nibea albiflora) genome.</title>
        <authorList>
            <person name="Xu D."/>
            <person name="Zhang W."/>
            <person name="Chen R."/>
            <person name="Tan P."/>
            <person name="Wang L."/>
            <person name="Song H."/>
            <person name="Tian L."/>
            <person name="Zhu Q."/>
            <person name="Wang B."/>
        </authorList>
    </citation>
    <scope>NUCLEOTIDE SEQUENCE</scope>
    <source>
        <strain evidence="1">ZJHYS-2018</strain>
    </source>
</reference>
<comment type="caution">
    <text evidence="1">The sequence shown here is derived from an EMBL/GenBank/DDBJ whole genome shotgun (WGS) entry which is preliminary data.</text>
</comment>
<name>A0ACB7F8S4_NIBAL</name>
<keyword evidence="2" id="KW-1185">Reference proteome</keyword>
<sequence>MDHRSAFRASVLLACVIICSNVLCPVGAYLYNNRYAGDQVFRITPSNDEEVQLLKKILGHMKVDLWQPNSAALISHNATVDVHVKRNDTRGLHARLKREHIDYRVFISNLQKEIEKQTGYRSSRKRRSESQYDYEVYHSLEEIQSWMFEMNRTHSDLVDMFSIGKSYEGRPLYVLQIGKRSRHQKKAVWIDCGVHAREWIGPAFCQWFVKEAINSYQYDSVMRRLLNQLNFYVMPVFNVDGYHFSWTTDRFWRKTRSKNHKFHCRGVDANRNWKVKWCDEGASSHPCDDTYCGPFPESEPEVKAVAKFLRKHKKRVKAYISIHAYAQMLLYPYSYKYATIPNFNCVELAAHNAVTALYSAYGVRYRYGPASTTLYVSSGSSIDWAYRNGIPYAFAFELRDTGYFGFLLPESLINPTCTETMRAVKAIASGALRLTFLKEYISISRRLQPPLGPGTPRPKFRCDMFEGKKTKNMFLTRALEKILADKEVKKAHHSQLRKACEVALEEIKEESEKLSPPSGDGKSGSSTLPPIKSKTNFIEADKYFLPFELACQSKCPRIVITSLDCLQKLIAYGHLTGSAPDSTAPGKKLIDRIIETICACFQGPQTDEGVQLQIIKALLTAVTSQHIEIHEGTVLQAVRTCYNIYLASKNLINQTTAKATLTQMLNVIFARMENQAVCPTEAKQLERDRHRQHSPVTQHTEPDSPQTPIHPPAKDPALEANGPVTPTTPSITIPSTPSTPSTPALEGSSRSVSGEQEEQGEQGPVYESPDPENGSDFCGTENEQTEADQATAAAQNPVRTSEKICSSPATSSEEEDAETPNYEEKAQEIVQSILQEVVNTVAGGHCLDPTNLCSDTKEPGGEGEPAESEPAEAVTEGTQSSLEDEGTLGSDSEHVHANGIPGTPISASFTPSLPDDRLSVSSNDTQESGAAPGQPPGAKFSHILQKDAFLVFRSLCKLSMKPLSDGPPDPKSHELRSKVLSLQLLLSILQNAGPIFKTNEMFINAIKQYLCVALSKNGVSSVPEVFELSLSIFLTLLSHFKTHLKMQIEVFFKEIFLYILETSTSSYDHKWMVIQTLTRICADAQSVVDIYVNYDCDLNAANIFERLVNDLSKIAQGRGGHELGTTPVQELTLRKKGLECLVSILKCMVEWSKDQYVNPNSQTSLGQEKPSEQESSETKAPETINRYGSINSLDSTASSGIGSYSTQMSGTDNPEQFEVLKQQKEIIEQGIDLFNKKPKRGIQYLQEQGMLGTTPEDLAQFLHQEERLDSTQVGEFLGDNDRFNKEVMYAYVDQMDFQGKDFVSALRMFLEGFRLPGEAQKIDRLMEKFAARYLECNQGQTLFASADTAYVLAYSIIMLTTDLHSPQVSPARSRGVLLYNVEMEQMAKTAKALMEAVSHVQAPFTSATHLEHVRPMFKLAWTPFLAAFSVGLQDCDDTEVASLCLEGIRCAIRIACIFSIQLERDAYVQALARFTLLTASSGISEMKQKNIDTIKTLITVAHTDGNYLGNSWHEIMKCISQLELAQLIGTGVKARYISGTVRGKEGFVASTKEQSNDEYLGLVGGTVDRKQIASIQESIGETSSQSVVVAVDRIFTGSTRLDGNAIVDFVRWLCAVSMDELASPTHPRMFSLQKIVEISYYNMGRIRLQWSRIWEVIGDHFNKVGCNTNEDVAIFAVDSLRQLSMKFLEKGELANFRFQKDFLRPFEHIMKKNRSPTIRDMVVRCIAQMVNSQAANIRSGWKNIFSVFHLAASDQDESIVELAFQTTGHIVTNVFEKHFAATIDSFQDAVKCLSEFACNASFPDTSMEAIRLIRHCAKYVSEKPQAFKDYTSDDMNVAPEDRVWVRGWFPILFELSCIINRCKLDVRTRGLTVMFEVMKTYGHTFEKHWWQDLFRIVFRIFDNMKLPEQQTEKAEWMTTTCNHALYAICDVFTQYFESLSDVLLDDILSQLYWCVQQDNEQLARSGTNCLENVVILNGEKFSPETWDKTCNCMLDIFKTTIPHALLTWRPAGAEGEHLTTQILSDKQLDSISQKSVDIQSRSDDQHSIGSADRVAMENRRQSQHSSGMCEDGSRSRTPTSKPRILEQRLFSALLIKCVVQLELIQTIDNIVFFPATSKKEDAENFAAAQRDAVYAADVPVETQDQGMYRYLTSEQLFKLLDCLLESHCFAKAFNSNNDQRTLLWKAGFKGKSKPNLLKQETSSLACGLRILFRMYTDESRQDAWEEVQRRLLNVCSEAVAYFLALTSESHREAWTNLLLLFLTKVLKISDERFKAHASRYYPLLCEIMQFDLIPELRAVLRKFYLRIGLVFHIAQLPEPEPEPQPAEQEADTEVGEEAGEEAQ</sequence>
<protein>
    <submittedName>
        <fullName evidence="1">Brefeldin A-inhibited guanine nucleotide-exchange protein 1</fullName>
    </submittedName>
</protein>
<proteinExistence type="predicted"/>
<gene>
    <name evidence="1" type="primary">ARFGEF1.2</name>
    <name evidence="1" type="ORF">GBF38_017730</name>
</gene>
<organism evidence="1 2">
    <name type="scientific">Nibea albiflora</name>
    <name type="common">Yellow drum</name>
    <name type="synonym">Corvina albiflora</name>
    <dbReference type="NCBI Taxonomy" id="240163"/>
    <lineage>
        <taxon>Eukaryota</taxon>
        <taxon>Metazoa</taxon>
        <taxon>Chordata</taxon>
        <taxon>Craniata</taxon>
        <taxon>Vertebrata</taxon>
        <taxon>Euteleostomi</taxon>
        <taxon>Actinopterygii</taxon>
        <taxon>Neopterygii</taxon>
        <taxon>Teleostei</taxon>
        <taxon>Neoteleostei</taxon>
        <taxon>Acanthomorphata</taxon>
        <taxon>Eupercaria</taxon>
        <taxon>Sciaenidae</taxon>
        <taxon>Nibea</taxon>
    </lineage>
</organism>
<dbReference type="Proteomes" id="UP000805704">
    <property type="component" value="Chromosome 17"/>
</dbReference>
<accession>A0ACB7F8S4</accession>
<evidence type="ECO:0000313" key="2">
    <source>
        <dbReference type="Proteomes" id="UP000805704"/>
    </source>
</evidence>
<dbReference type="EMBL" id="CM024805">
    <property type="protein sequence ID" value="KAG8009441.1"/>
    <property type="molecule type" value="Genomic_DNA"/>
</dbReference>